<dbReference type="Proteomes" id="UP000298653">
    <property type="component" value="Chromosome"/>
</dbReference>
<reference evidence="2 3" key="1">
    <citation type="submission" date="2019-05" db="EMBL/GenBank/DDBJ databases">
        <title>Complete genome sequencing of Anaerostipes rhamnosivorans.</title>
        <authorList>
            <person name="Bui T.P.N."/>
            <person name="de Vos W.M."/>
        </authorList>
    </citation>
    <scope>NUCLEOTIDE SEQUENCE [LARGE SCALE GENOMIC DNA]</scope>
    <source>
        <strain evidence="2 3">1y2</strain>
    </source>
</reference>
<protein>
    <submittedName>
        <fullName evidence="2">PTS system, galactitol-specific IIA component</fullName>
    </submittedName>
</protein>
<keyword evidence="3" id="KW-1185">Reference proteome</keyword>
<dbReference type="AlphaFoldDB" id="A0A4P8IEU9"/>
<evidence type="ECO:0000313" key="3">
    <source>
        <dbReference type="Proteomes" id="UP000298653"/>
    </source>
</evidence>
<dbReference type="PROSITE" id="PS51094">
    <property type="entry name" value="PTS_EIIA_TYPE_2"/>
    <property type="match status" value="1"/>
</dbReference>
<dbReference type="InterPro" id="IPR002178">
    <property type="entry name" value="PTS_EIIA_type-2_dom"/>
</dbReference>
<organism evidence="2 3">
    <name type="scientific">Anaerostipes rhamnosivorans</name>
    <dbReference type="NCBI Taxonomy" id="1229621"/>
    <lineage>
        <taxon>Bacteria</taxon>
        <taxon>Bacillati</taxon>
        <taxon>Bacillota</taxon>
        <taxon>Clostridia</taxon>
        <taxon>Lachnospirales</taxon>
        <taxon>Lachnospiraceae</taxon>
        <taxon>Anaerostipes</taxon>
    </lineage>
</organism>
<name>A0A4P8IEU9_9FIRM</name>
<dbReference type="InterPro" id="IPR016152">
    <property type="entry name" value="PTrfase/Anion_transptr"/>
</dbReference>
<gene>
    <name evidence="2" type="ORF">AR1Y2_0255</name>
</gene>
<dbReference type="OrthoDB" id="370976at2"/>
<accession>A0A4P8IEU9</accession>
<proteinExistence type="predicted"/>
<evidence type="ECO:0000259" key="1">
    <source>
        <dbReference type="PROSITE" id="PS51094"/>
    </source>
</evidence>
<feature type="domain" description="PTS EIIA type-2" evidence="1">
    <location>
        <begin position="6"/>
        <end position="153"/>
    </location>
</feature>
<dbReference type="SUPFAM" id="SSF55804">
    <property type="entry name" value="Phoshotransferase/anion transport protein"/>
    <property type="match status" value="1"/>
</dbReference>
<dbReference type="RefSeq" id="WP_137327349.1">
    <property type="nucleotide sequence ID" value="NZ_CP040058.1"/>
</dbReference>
<dbReference type="PANTHER" id="PTHR47738">
    <property type="entry name" value="PTS SYSTEM FRUCTOSE-LIKE EIIA COMPONENT-RELATED"/>
    <property type="match status" value="1"/>
</dbReference>
<sequence>MSISKNLVRKEYIYENLTVKDQEEAFDVMGGRLVKDGITKKSYVQALKDREKNFPTGLATSGIVIAMPHTDSNHVNEACITIARLKDPITFHEMGNKNNLLNVEMIFMLALNDPTMHLEMLQKIIGMFSNKEILSLLKEAKTSEEIYNVVVKATDVSLKGDKL</sequence>
<dbReference type="Pfam" id="PF00359">
    <property type="entry name" value="PTS_EIIA_2"/>
    <property type="match status" value="1"/>
</dbReference>
<dbReference type="EMBL" id="CP040058">
    <property type="protein sequence ID" value="QCP33709.1"/>
    <property type="molecule type" value="Genomic_DNA"/>
</dbReference>
<evidence type="ECO:0000313" key="2">
    <source>
        <dbReference type="EMBL" id="QCP33709.1"/>
    </source>
</evidence>
<dbReference type="InterPro" id="IPR051541">
    <property type="entry name" value="PTS_SugarTrans_NitroReg"/>
</dbReference>
<dbReference type="CDD" id="cd00211">
    <property type="entry name" value="PTS_IIA_fru"/>
    <property type="match status" value="1"/>
</dbReference>
<dbReference type="PANTHER" id="PTHR47738:SF3">
    <property type="entry name" value="PHOSPHOTRANSFERASE SYSTEM MANNITOL_FRUCTOSE-SPECIFIC IIA DOMAIN CONTAINING PROTEIN"/>
    <property type="match status" value="1"/>
</dbReference>
<dbReference type="KEGG" id="arf:AR1Y2_0255"/>
<dbReference type="Gene3D" id="3.40.930.10">
    <property type="entry name" value="Mannitol-specific EII, Chain A"/>
    <property type="match status" value="1"/>
</dbReference>